<evidence type="ECO:0000256" key="8">
    <source>
        <dbReference type="SAM" id="Phobius"/>
    </source>
</evidence>
<feature type="region of interest" description="Disordered" evidence="7">
    <location>
        <begin position="2540"/>
        <end position="2579"/>
    </location>
</feature>
<feature type="compositionally biased region" description="Polar residues" evidence="7">
    <location>
        <begin position="108"/>
        <end position="123"/>
    </location>
</feature>
<feature type="region of interest" description="Disordered" evidence="7">
    <location>
        <begin position="105"/>
        <end position="138"/>
    </location>
</feature>
<reference evidence="10" key="1">
    <citation type="submission" date="2013-05" db="EMBL/GenBank/DDBJ databases">
        <authorList>
            <person name="Yim A.K.Y."/>
            <person name="Chan T.F."/>
            <person name="Ji K.M."/>
            <person name="Liu X.Y."/>
            <person name="Zhou J.W."/>
            <person name="Li R.Q."/>
            <person name="Yang K.Y."/>
            <person name="Li J."/>
            <person name="Li M."/>
            <person name="Law P.T.W."/>
            <person name="Wu Y.L."/>
            <person name="Cai Z.L."/>
            <person name="Qin H."/>
            <person name="Bao Y."/>
            <person name="Leung R.K.K."/>
            <person name="Ng P.K.S."/>
            <person name="Zou J."/>
            <person name="Zhong X.J."/>
            <person name="Ran P.X."/>
            <person name="Zhong N.S."/>
            <person name="Liu Z.G."/>
            <person name="Tsui S.K.W."/>
        </authorList>
    </citation>
    <scope>NUCLEOTIDE SEQUENCE</scope>
    <source>
        <strain evidence="10">Derf</strain>
        <tissue evidence="10">Whole organism</tissue>
    </source>
</reference>
<sequence>MPFPDVVYGYHMNNNNDPTGVVVDDLNVECPLSYLIELKTASNHLYSIDKTTTTTNITYVNQDADIYFTVFLPAFDCRLDTIQKRDSLIYLNAIKYALNLLNHHQHNGNDQHSTTSDDNNQTTPISSSSSSPSSSSSSSLSILNLFPLFSSIMNNRNGQMNKQRVTYGAKIIFINNNNDNGIVGGGNGHQRQSFDHVEHLKCVPVKKQQQSINDDVDDERMRIKTKQTIVHDLAFIDGAQIFDKNNKEALDKHIPIIPLTTSESILTAPFRASLIINLLDILEWKHFSIITSRNEDSLYIVKILGQLTHNEQICISDLLELPTINNELDETIIWSQFEQRLYTFINAIFHPAKRIPILVISSDQNELIRITELLSKNYDKQIQNHQFFFTIIPSPELLIRLQYLSQSTKVLTLTSKLPDVPLLKETKDCFNINDQNFNNDIWKNWLSFSPIRYIVFMSIALNLARNDICVNNNNNNNNSDRTTITDFWCDDLIQFERKLFFNYLSDLEDKVEMPVMSLSSIDKSGHYQDLLLYNGNEFKFVDADYSLDQSNCINNNDCQSCIKFRQSRTQAMLDDDDLASNTSDDEDVNHNNDKTSHEDLNHRHHHHHHNHPQTNSILNDEKNNVVATSNNNEDEEMVPNEDVSMMHVETYEITLGLLLPLHKIGSSILDCSSELNLPAYYIYEASKWIVEKINQNNYLIPGIEIKLELIDTCSSPFYATQELAHLTSSDAKVQPIAFVSSLPRDHYKQIVEFVSSINYTLIATQDISIMDFPFGPKHGILQTATTSQSLIKTTIEQLKYFGWRYVSIVIDPTDLVSSSMYHHFQEMAIQEKICFISIEFVDGNGGNTTVNKLIENHKNGANIVILFTNYVNTINLMQSYRSYNKFNNNERNFNNNLHFIIVRDQNLELVYGFEEEYLGSIFIRESIGNINHFDNHFLDLVSNPSSSSSSSSSSSTSTSTLSSSRIKDKLLHQFIKQCGVNSQQCLRTISSFDKTITTNTMQAILSIVGGFARMRNQTCANEKGICNEMLYADFHRNLLKFILNTRSMRIDSELDKKFKSENFDIFEFATDGSSARDIEILNFKHDHSNGFFRFDNVALYNHNQQALMKNPNVRYIFYKFNGFINGHKEYNETEFIGSDCINLKKCIQCEPQSPEFIYMPSWDNLIVSGIFDVHQHSTQNPFICERNETIFDNIQNVEAFIWTIDLINQDTNILPGVHLGTLIFDTCSSYQKIYRDVSNFLSNSLLLGDYKVQIPNSESLAGFIVDGSTTKVIDSVLDLTKPLNMSVLATDAREIKYNDIRHYPQFLGFSLPNNIYVDAMISFLKKYSWTYVSVLYENNNFVTYRHVDAFSYFQHKAQQNGIQIATKEAFNENNIPNTIKNLKSFAQIGSRLVIAFLSPENLRKFLEFNGEQLEESGRLQSHEVMFVTIDSQNVLQEFARQQPESQTMINAISLGPDEHIITEFEEYFFDLSIQNNQKNPWFVQYWEKVNNCKGYNCNKIQTNLRKKNITISSRTTNIIHSVVAIAHGLEYLRRKLCPDSYSGLCPEFHQHIRQDSQMIYNFIKQNGFISLDGSQFRFTPKSNYLVGNLNIFHLQRHHNMLMWNEIGRFDYENGLQMGKMKIKFNAINGTTVSFSKLISLCQNSNECAALKEMNQVNQTLLPLLPMKLAQATIALFIPLHDIERSSNGVNRTCGHINPDVFEKFMAIYYSLDHINNQLQQQQQQQQQQRQLSSNELPTSNLNILLLDLCTLNEEKLTTILSDYNFTPKVVAVLSLAGEQNLMINGNRNGNGNNNNNNNNVVHQLGQRFKNQFLNLLGDYNPFVYSFHQSSKNEKQNFFFTNNENNVAELDMKKNHQMLTSRLIIDLCVRMKWTTINIVYSNEFVRNYFQFEANKMNICVDKTIQITIKDIGRPLFANEWQSFTQTFDTNIIILLTNTDINEFLIKYSPKYILDRYIWIGDKYLKTAATNSLKNYRKSVEYAIVLKRYQKDHSIDQEMTMALDDLSKYFNINHKRKHDSKCFDSKYARKAMLNIKDIKRLMDFGKTLSTSITKFVANKCLNVTTNQQQQQQQPQQQQQQQQQQFDELCLYNFHLRNELKQNIIEDLSNNNYYLNDYKQINIDNHYEVEILSNQAKTINLFNSLNWPNISDFLATHINGRSHVIKCRMSCNYCTLQLSQSKNKSVNMLFSDTLQSSLISENNLYRTWYIVLSILSTLGIIMVLICVLYFILIFPVALGTTIIGYQILVGLFFCFLINFAYLLPITHTVCWVRQFGLPFAYCIVLSGFFVKSYNYWCQILLKKSTTTLRYNTPFAQISISLVFVIMQLILTLITMHQLQIGPAFDMLSTRCTFIDMNRFVLSQPQFILPLTLLVILFGFIMFFTIKTFNNQESRWIFVCSFITALIWIGWLTTITLHLHEKFILTIVANLTNAFIIIVFLYIRKLYLFSKISRKILKERRMNMEVTLQGEPFADSRQQYGAFKTCTDHISWSNVHNRINFRQATRSPFEGDQEDNISSCGSVKSTSSSQVQCQELYPMEVYDNQQLNSSSSSSSGVSSSSRESKITQSTRSIYDLIDDENMK</sequence>
<feature type="compositionally biased region" description="Basic and acidic residues" evidence="7">
    <location>
        <begin position="588"/>
        <end position="601"/>
    </location>
</feature>
<protein>
    <recommendedName>
        <fullName evidence="9">G-protein coupled receptors family 3 profile domain-containing protein</fullName>
    </recommendedName>
</protein>
<dbReference type="Gene3D" id="3.40.50.2300">
    <property type="match status" value="5"/>
</dbReference>
<comment type="caution">
    <text evidence="10">The sequence shown here is derived from an EMBL/GenBank/DDBJ whole genome shotgun (WGS) entry which is preliminary data.</text>
</comment>
<feature type="compositionally biased region" description="Low complexity" evidence="7">
    <location>
        <begin position="124"/>
        <end position="138"/>
    </location>
</feature>
<dbReference type="InterPro" id="IPR050726">
    <property type="entry name" value="mGluR"/>
</dbReference>
<dbReference type="InterPro" id="IPR001828">
    <property type="entry name" value="ANF_lig-bd_rcpt"/>
</dbReference>
<evidence type="ECO:0000313" key="10">
    <source>
        <dbReference type="EMBL" id="KAH9501055.1"/>
    </source>
</evidence>
<evidence type="ECO:0000256" key="3">
    <source>
        <dbReference type="ARBA" id="ARBA00022989"/>
    </source>
</evidence>
<feature type="compositionally biased region" description="Basic residues" evidence="7">
    <location>
        <begin position="602"/>
        <end position="611"/>
    </location>
</feature>
<dbReference type="InterPro" id="IPR000337">
    <property type="entry name" value="GPCR_3"/>
</dbReference>
<dbReference type="PANTHER" id="PTHR24060">
    <property type="entry name" value="METABOTROPIC GLUTAMATE RECEPTOR"/>
    <property type="match status" value="1"/>
</dbReference>
<evidence type="ECO:0000313" key="11">
    <source>
        <dbReference type="Proteomes" id="UP000790347"/>
    </source>
</evidence>
<feature type="domain" description="G-protein coupled receptors family 3 profile" evidence="9">
    <location>
        <begin position="2202"/>
        <end position="2445"/>
    </location>
</feature>
<keyword evidence="6" id="KW-0325">Glycoprotein</keyword>
<accession>A0A922HNZ8</accession>
<dbReference type="Pfam" id="PF01094">
    <property type="entry name" value="ANF_receptor"/>
    <property type="match status" value="2"/>
</dbReference>
<dbReference type="InterPro" id="IPR017978">
    <property type="entry name" value="GPCR_3_C"/>
</dbReference>
<evidence type="ECO:0000256" key="1">
    <source>
        <dbReference type="ARBA" id="ARBA00004141"/>
    </source>
</evidence>
<dbReference type="EMBL" id="ASGP02000006">
    <property type="protein sequence ID" value="KAH9501055.1"/>
    <property type="molecule type" value="Genomic_DNA"/>
</dbReference>
<name>A0A922HNZ8_DERFA</name>
<evidence type="ECO:0000259" key="9">
    <source>
        <dbReference type="PROSITE" id="PS50259"/>
    </source>
</evidence>
<feature type="transmembrane region" description="Helical" evidence="8">
    <location>
        <begin position="2363"/>
        <end position="2380"/>
    </location>
</feature>
<feature type="region of interest" description="Disordered" evidence="7">
    <location>
        <begin position="576"/>
        <end position="619"/>
    </location>
</feature>
<gene>
    <name evidence="10" type="ORF">DERF_011923</name>
</gene>
<keyword evidence="11" id="KW-1185">Reference proteome</keyword>
<feature type="compositionally biased region" description="Acidic residues" evidence="7">
    <location>
        <begin position="576"/>
        <end position="587"/>
    </location>
</feature>
<dbReference type="PRINTS" id="PR00248">
    <property type="entry name" value="GPCRMGR"/>
</dbReference>
<evidence type="ECO:0000256" key="6">
    <source>
        <dbReference type="ARBA" id="ARBA00023180"/>
    </source>
</evidence>
<dbReference type="Pfam" id="PF00003">
    <property type="entry name" value="7tm_3"/>
    <property type="match status" value="1"/>
</dbReference>
<feature type="transmembrane region" description="Helical" evidence="8">
    <location>
        <begin position="2419"/>
        <end position="2439"/>
    </location>
</feature>
<dbReference type="PROSITE" id="PS50259">
    <property type="entry name" value="G_PROTEIN_RECEP_F3_4"/>
    <property type="match status" value="1"/>
</dbReference>
<comment type="subcellular location">
    <subcellularLocation>
        <location evidence="1">Membrane</location>
        <topology evidence="1">Multi-pass membrane protein</topology>
    </subcellularLocation>
</comment>
<evidence type="ECO:0000256" key="2">
    <source>
        <dbReference type="ARBA" id="ARBA00022692"/>
    </source>
</evidence>
<organism evidence="10 11">
    <name type="scientific">Dermatophagoides farinae</name>
    <name type="common">American house dust mite</name>
    <dbReference type="NCBI Taxonomy" id="6954"/>
    <lineage>
        <taxon>Eukaryota</taxon>
        <taxon>Metazoa</taxon>
        <taxon>Ecdysozoa</taxon>
        <taxon>Arthropoda</taxon>
        <taxon>Chelicerata</taxon>
        <taxon>Arachnida</taxon>
        <taxon>Acari</taxon>
        <taxon>Acariformes</taxon>
        <taxon>Sarcoptiformes</taxon>
        <taxon>Astigmata</taxon>
        <taxon>Psoroptidia</taxon>
        <taxon>Analgoidea</taxon>
        <taxon>Pyroglyphidae</taxon>
        <taxon>Dermatophagoidinae</taxon>
        <taxon>Dermatophagoides</taxon>
    </lineage>
</organism>
<evidence type="ECO:0000256" key="5">
    <source>
        <dbReference type="ARBA" id="ARBA00023170"/>
    </source>
</evidence>
<keyword evidence="5" id="KW-0675">Receptor</keyword>
<keyword evidence="4 8" id="KW-0472">Membrane</keyword>
<proteinExistence type="predicted"/>
<feature type="transmembrane region" description="Helical" evidence="8">
    <location>
        <begin position="2392"/>
        <end position="2413"/>
    </location>
</feature>
<feature type="transmembrane region" description="Helical" evidence="8">
    <location>
        <begin position="2314"/>
        <end position="2335"/>
    </location>
</feature>
<feature type="transmembrane region" description="Helical" evidence="8">
    <location>
        <begin position="2205"/>
        <end position="2228"/>
    </location>
</feature>
<evidence type="ECO:0000256" key="7">
    <source>
        <dbReference type="SAM" id="MobiDB-lite"/>
    </source>
</evidence>
<feature type="compositionally biased region" description="Low complexity" evidence="7">
    <location>
        <begin position="2545"/>
        <end position="2557"/>
    </location>
</feature>
<feature type="transmembrane region" description="Helical" evidence="8">
    <location>
        <begin position="2272"/>
        <end position="2293"/>
    </location>
</feature>
<keyword evidence="2 8" id="KW-0812">Transmembrane</keyword>
<reference evidence="10" key="2">
    <citation type="journal article" date="2022" name="Res Sq">
        <title>Comparative Genomics Reveals Insights into the Divergent Evolution of Astigmatic Mites and Household Pest Adaptations.</title>
        <authorList>
            <person name="Xiong Q."/>
            <person name="Wan A.T.-Y."/>
            <person name="Liu X.-Y."/>
            <person name="Fung C.S.-H."/>
            <person name="Xiao X."/>
            <person name="Malainual N."/>
            <person name="Hou J."/>
            <person name="Wang L."/>
            <person name="Wang M."/>
            <person name="Yang K."/>
            <person name="Cui Y."/>
            <person name="Leung E."/>
            <person name="Nong W."/>
            <person name="Shin S.-K."/>
            <person name="Au S."/>
            <person name="Jeong K.Y."/>
            <person name="Chew F.T."/>
            <person name="Hui J."/>
            <person name="Leung T.F."/>
            <person name="Tungtrongchitr A."/>
            <person name="Zhong N."/>
            <person name="Liu Z."/>
            <person name="Tsui S."/>
        </authorList>
    </citation>
    <scope>NUCLEOTIDE SEQUENCE</scope>
    <source>
        <strain evidence="10">Derf</strain>
        <tissue evidence="10">Whole organism</tissue>
    </source>
</reference>
<dbReference type="InterPro" id="IPR028082">
    <property type="entry name" value="Peripla_BP_I"/>
</dbReference>
<dbReference type="CDD" id="cd13953">
    <property type="entry name" value="7tm_classC_mGluR-like"/>
    <property type="match status" value="1"/>
</dbReference>
<dbReference type="GO" id="GO:0004930">
    <property type="term" value="F:G protein-coupled receptor activity"/>
    <property type="evidence" value="ECO:0007669"/>
    <property type="project" value="InterPro"/>
</dbReference>
<feature type="transmembrane region" description="Helical" evidence="8">
    <location>
        <begin position="2240"/>
        <end position="2260"/>
    </location>
</feature>
<dbReference type="SUPFAM" id="SSF53822">
    <property type="entry name" value="Periplasmic binding protein-like I"/>
    <property type="match status" value="2"/>
</dbReference>
<dbReference type="Proteomes" id="UP000790347">
    <property type="component" value="Unassembled WGS sequence"/>
</dbReference>
<dbReference type="GO" id="GO:0016020">
    <property type="term" value="C:membrane"/>
    <property type="evidence" value="ECO:0007669"/>
    <property type="project" value="UniProtKB-SubCell"/>
</dbReference>
<keyword evidence="3 8" id="KW-1133">Transmembrane helix</keyword>
<evidence type="ECO:0000256" key="4">
    <source>
        <dbReference type="ARBA" id="ARBA00023136"/>
    </source>
</evidence>